<accession>A0ABW7G3E8</accession>
<dbReference type="Pfam" id="PF25963">
    <property type="entry name" value="Beta-barrel_AAEA"/>
    <property type="match status" value="1"/>
</dbReference>
<proteinExistence type="predicted"/>
<comment type="caution">
    <text evidence="3">The sequence shown here is derived from an EMBL/GenBank/DDBJ whole genome shotgun (WGS) entry which is preliminary data.</text>
</comment>
<dbReference type="Gene3D" id="2.40.50.100">
    <property type="match status" value="1"/>
</dbReference>
<evidence type="ECO:0000259" key="2">
    <source>
        <dbReference type="Pfam" id="PF25963"/>
    </source>
</evidence>
<dbReference type="InterPro" id="IPR050393">
    <property type="entry name" value="MFP_Efflux_Pump"/>
</dbReference>
<keyword evidence="4" id="KW-1185">Reference proteome</keyword>
<reference evidence="3 4" key="1">
    <citation type="submission" date="2024-09" db="EMBL/GenBank/DDBJ databases">
        <title>Novel species of the genus Pelomonas and Roseateles isolated from streams.</title>
        <authorList>
            <person name="Lu H."/>
        </authorList>
    </citation>
    <scope>NUCLEOTIDE SEQUENCE [LARGE SCALE GENOMIC DNA]</scope>
    <source>
        <strain evidence="3 4">BYS96W</strain>
    </source>
</reference>
<dbReference type="Proteomes" id="UP001606305">
    <property type="component" value="Unassembled WGS sequence"/>
</dbReference>
<protein>
    <submittedName>
        <fullName evidence="3">Biotin/lipoyl-binding protein</fullName>
    </submittedName>
</protein>
<dbReference type="SUPFAM" id="SSF111369">
    <property type="entry name" value="HlyD-like secretion proteins"/>
    <property type="match status" value="1"/>
</dbReference>
<organism evidence="3 4">
    <name type="scientific">Pelomonas nitida</name>
    <dbReference type="NCBI Taxonomy" id="3299027"/>
    <lineage>
        <taxon>Bacteria</taxon>
        <taxon>Pseudomonadati</taxon>
        <taxon>Pseudomonadota</taxon>
        <taxon>Betaproteobacteria</taxon>
        <taxon>Burkholderiales</taxon>
        <taxon>Sphaerotilaceae</taxon>
        <taxon>Roseateles</taxon>
    </lineage>
</organism>
<dbReference type="RefSeq" id="WP_394487200.1">
    <property type="nucleotide sequence ID" value="NZ_JBIGIA010000004.1"/>
</dbReference>
<dbReference type="EMBL" id="JBIGIA010000004">
    <property type="protein sequence ID" value="MFG6456451.1"/>
    <property type="molecule type" value="Genomic_DNA"/>
</dbReference>
<gene>
    <name evidence="3" type="ORF">ACG00X_06365</name>
</gene>
<sequence length="337" mass="36060">MKRKAFSSIAPLARRLAPVALTLALTAAGWVAGRNVWTHYTDSPWTRDAHIRADVLQISPDVSGLITAVNVRDNQPVHRGDVLFMVDRARFDLALGQARAALAQARAAAGQARANLANQRALLAQAEREDARNRRLADLVAQESVEQGQLKVSQAQAALALAQAGHDAAQASVAAASATMQVAELNLERTTVRSPVDGYLNDRAPHVGDYVATGRAVLSMVDAGAVYVDGYFEETKLDKVHVGEAVNIQIMGQSQTLQGRVQSIAAGIEDRDRSSGSNLLPNVNPSFNWVRLAQRIPVRISIDHWPAGQRPTVGRTATVSVMGDAAGHTAATAREHT</sequence>
<evidence type="ECO:0000313" key="3">
    <source>
        <dbReference type="EMBL" id="MFG6456451.1"/>
    </source>
</evidence>
<dbReference type="Pfam" id="PF25917">
    <property type="entry name" value="BSH_RND"/>
    <property type="match status" value="1"/>
</dbReference>
<dbReference type="InterPro" id="IPR058625">
    <property type="entry name" value="MdtA-like_BSH"/>
</dbReference>
<dbReference type="InterPro" id="IPR058634">
    <property type="entry name" value="AaeA-lik-b-barrel"/>
</dbReference>
<feature type="domain" description="p-hydroxybenzoic acid efflux pump subunit AaeA-like beta-barrel" evidence="2">
    <location>
        <begin position="226"/>
        <end position="321"/>
    </location>
</feature>
<name>A0ABW7G3E8_9BURK</name>
<dbReference type="PANTHER" id="PTHR30367:SF12">
    <property type="entry name" value="P-HYDROXYBENZOIC ACID EFFLUX PUMP SUBUNIT AAEA"/>
    <property type="match status" value="1"/>
</dbReference>
<evidence type="ECO:0000259" key="1">
    <source>
        <dbReference type="Pfam" id="PF25917"/>
    </source>
</evidence>
<dbReference type="PANTHER" id="PTHR30367">
    <property type="entry name" value="P-HYDROXYBENZOIC ACID EFFLUX PUMP SUBUNIT AAEA-RELATED"/>
    <property type="match status" value="1"/>
</dbReference>
<dbReference type="Gene3D" id="2.40.30.170">
    <property type="match status" value="1"/>
</dbReference>
<feature type="domain" description="Multidrug resistance protein MdtA-like barrel-sandwich hybrid" evidence="1">
    <location>
        <begin position="57"/>
        <end position="217"/>
    </location>
</feature>
<evidence type="ECO:0000313" key="4">
    <source>
        <dbReference type="Proteomes" id="UP001606305"/>
    </source>
</evidence>